<protein>
    <submittedName>
        <fullName evidence="1">Uncharacterized protein</fullName>
    </submittedName>
</protein>
<dbReference type="EMBL" id="JAJFAZ020000006">
    <property type="protein sequence ID" value="KAI5323270.1"/>
    <property type="molecule type" value="Genomic_DNA"/>
</dbReference>
<comment type="caution">
    <text evidence="1">The sequence shown here is derived from an EMBL/GenBank/DDBJ whole genome shotgun (WGS) entry which is preliminary data.</text>
</comment>
<accession>A0AAD4VDZ0</accession>
<dbReference type="Proteomes" id="UP001054821">
    <property type="component" value="Chromosome 6"/>
</dbReference>
<gene>
    <name evidence="1" type="ORF">L3X38_032342</name>
</gene>
<reference evidence="1 2" key="1">
    <citation type="journal article" date="2022" name="G3 (Bethesda)">
        <title>Whole-genome sequence and methylome profiling of the almond [Prunus dulcis (Mill.) D.A. Webb] cultivar 'Nonpareil'.</title>
        <authorList>
            <person name="D'Amico-Willman K.M."/>
            <person name="Ouma W.Z."/>
            <person name="Meulia T."/>
            <person name="Sideli G.M."/>
            <person name="Gradziel T.M."/>
            <person name="Fresnedo-Ramirez J."/>
        </authorList>
    </citation>
    <scope>NUCLEOTIDE SEQUENCE [LARGE SCALE GENOMIC DNA]</scope>
    <source>
        <strain evidence="1">Clone GOH B32 T37-40</strain>
    </source>
</reference>
<keyword evidence="2" id="KW-1185">Reference proteome</keyword>
<sequence length="82" mass="8849">MQLRLTNGPLRPARNAARVDLVSLRPVRIAAQVLQICEDCGSSRLGVSEACEDGIDGINGIDGSRMGLRLGGENFSFEMFLN</sequence>
<dbReference type="AlphaFoldDB" id="A0AAD4VDZ0"/>
<evidence type="ECO:0000313" key="1">
    <source>
        <dbReference type="EMBL" id="KAI5323270.1"/>
    </source>
</evidence>
<name>A0AAD4VDZ0_PRUDU</name>
<evidence type="ECO:0000313" key="2">
    <source>
        <dbReference type="Proteomes" id="UP001054821"/>
    </source>
</evidence>
<proteinExistence type="predicted"/>
<organism evidence="1 2">
    <name type="scientific">Prunus dulcis</name>
    <name type="common">Almond</name>
    <name type="synonym">Amygdalus dulcis</name>
    <dbReference type="NCBI Taxonomy" id="3755"/>
    <lineage>
        <taxon>Eukaryota</taxon>
        <taxon>Viridiplantae</taxon>
        <taxon>Streptophyta</taxon>
        <taxon>Embryophyta</taxon>
        <taxon>Tracheophyta</taxon>
        <taxon>Spermatophyta</taxon>
        <taxon>Magnoliopsida</taxon>
        <taxon>eudicotyledons</taxon>
        <taxon>Gunneridae</taxon>
        <taxon>Pentapetalae</taxon>
        <taxon>rosids</taxon>
        <taxon>fabids</taxon>
        <taxon>Rosales</taxon>
        <taxon>Rosaceae</taxon>
        <taxon>Amygdaloideae</taxon>
        <taxon>Amygdaleae</taxon>
        <taxon>Prunus</taxon>
    </lineage>
</organism>